<reference evidence="4 5" key="1">
    <citation type="submission" date="2019-06" db="EMBL/GenBank/DDBJ databases">
        <title>Genomic Encyclopedia of Type Strains, Phase IV (KMG-V): Genome sequencing to study the core and pangenomes of soil and plant-associated prokaryotes.</title>
        <authorList>
            <person name="Whitman W."/>
        </authorList>
    </citation>
    <scope>NUCLEOTIDE SEQUENCE [LARGE SCALE GENOMIC DNA]</scope>
    <source>
        <strain evidence="4 5">BR 510</strain>
    </source>
</reference>
<keyword evidence="1" id="KW-0805">Transcription regulation</keyword>
<gene>
    <name evidence="4" type="ORF">FBZ96_10765</name>
</gene>
<keyword evidence="2" id="KW-0804">Transcription</keyword>
<protein>
    <submittedName>
        <fullName evidence="4">WHG domain-containing protein</fullName>
    </submittedName>
</protein>
<dbReference type="Proteomes" id="UP000319949">
    <property type="component" value="Unassembled WGS sequence"/>
</dbReference>
<dbReference type="Pfam" id="PF13305">
    <property type="entry name" value="TetR_C_33"/>
    <property type="match status" value="1"/>
</dbReference>
<evidence type="ECO:0000259" key="3">
    <source>
        <dbReference type="Pfam" id="PF13305"/>
    </source>
</evidence>
<feature type="domain" description="HTH-type transcriptional regulator MT1864/Rv1816-like C-terminal" evidence="3">
    <location>
        <begin position="132"/>
        <end position="228"/>
    </location>
</feature>
<accession>A0A560DFJ0</accession>
<dbReference type="AlphaFoldDB" id="A0A560DFJ0"/>
<dbReference type="InterPro" id="IPR025996">
    <property type="entry name" value="MT1864/Rv1816-like_C"/>
</dbReference>
<dbReference type="STRING" id="1803665.GCA_001641335_07220"/>
<evidence type="ECO:0000313" key="4">
    <source>
        <dbReference type="EMBL" id="TWA95875.1"/>
    </source>
</evidence>
<evidence type="ECO:0000256" key="1">
    <source>
        <dbReference type="ARBA" id="ARBA00023015"/>
    </source>
</evidence>
<evidence type="ECO:0000313" key="5">
    <source>
        <dbReference type="Proteomes" id="UP000319949"/>
    </source>
</evidence>
<name>A0A560DFJ0_9BRAD</name>
<comment type="caution">
    <text evidence="4">The sequence shown here is derived from an EMBL/GenBank/DDBJ whole genome shotgun (WGS) entry which is preliminary data.</text>
</comment>
<keyword evidence="5" id="KW-1185">Reference proteome</keyword>
<evidence type="ECO:0000256" key="2">
    <source>
        <dbReference type="ARBA" id="ARBA00023163"/>
    </source>
</evidence>
<proteinExistence type="predicted"/>
<dbReference type="InterPro" id="IPR036271">
    <property type="entry name" value="Tet_transcr_reg_TetR-rel_C_sf"/>
</dbReference>
<sequence length="258" mass="28695">MVERACLSEIRKTSLGFFLSSCPARSWYFDDASGSGSAGTNLKSAMNGSRRATPWKGIRSMKHPRDFSIDEILASSWGRRLADDIAAELELASGEPRTSVPEIRRFFAIKSCRNLLGRLESARNGKSSFSALRAVAGEMRRFAVEHPGLAAATFRAPVTECPEWRRAYEEIQEFMVAVFAECNLCGREGHDALQILRCLVRGFALHEFMDAFLHTYSYDEAYERALDIFIAGLRVGRTKGPESALRQAVSAATSEPRI</sequence>
<dbReference type="SUPFAM" id="SSF48498">
    <property type="entry name" value="Tetracyclin repressor-like, C-terminal domain"/>
    <property type="match status" value="1"/>
</dbReference>
<organism evidence="4 5">
    <name type="scientific">Bradyrhizobium stylosanthis</name>
    <dbReference type="NCBI Taxonomy" id="1803665"/>
    <lineage>
        <taxon>Bacteria</taxon>
        <taxon>Pseudomonadati</taxon>
        <taxon>Pseudomonadota</taxon>
        <taxon>Alphaproteobacteria</taxon>
        <taxon>Hyphomicrobiales</taxon>
        <taxon>Nitrobacteraceae</taxon>
        <taxon>Bradyrhizobium</taxon>
    </lineage>
</organism>
<dbReference type="EMBL" id="VITK01000007">
    <property type="protein sequence ID" value="TWA95875.1"/>
    <property type="molecule type" value="Genomic_DNA"/>
</dbReference>
<dbReference type="Gene3D" id="1.10.357.10">
    <property type="entry name" value="Tetracycline Repressor, domain 2"/>
    <property type="match status" value="1"/>
</dbReference>